<proteinExistence type="predicted"/>
<sequence>MSIQDLGKTKKKEASWDLQIWWFMVGGVPWALILAPGDASAEESPPGSTYRHAAGATVKKTLGNDAIMLFVASNSPRAGRRGAGGTGAKDLAEEQEVEAKGGVLEQVQACAQAHCAVAKQGASALLAIDSWPILRLEGRQRLLPPFAMNHIAGQPRGSTDPAAAFMSVPTALGWEVSISGILFLDVLSPCPVAAA</sequence>
<evidence type="ECO:0000313" key="2">
    <source>
        <dbReference type="Proteomes" id="UP000186817"/>
    </source>
</evidence>
<gene>
    <name evidence="1" type="ORF">AK812_SmicGene1796</name>
</gene>
<dbReference type="EMBL" id="LSRX01000020">
    <property type="protein sequence ID" value="OLQ14103.1"/>
    <property type="molecule type" value="Genomic_DNA"/>
</dbReference>
<keyword evidence="2" id="KW-1185">Reference proteome</keyword>
<dbReference type="Proteomes" id="UP000186817">
    <property type="component" value="Unassembled WGS sequence"/>
</dbReference>
<comment type="caution">
    <text evidence="1">The sequence shown here is derived from an EMBL/GenBank/DDBJ whole genome shotgun (WGS) entry which is preliminary data.</text>
</comment>
<evidence type="ECO:0000313" key="1">
    <source>
        <dbReference type="EMBL" id="OLQ14103.1"/>
    </source>
</evidence>
<reference evidence="1 2" key="1">
    <citation type="submission" date="2016-02" db="EMBL/GenBank/DDBJ databases">
        <title>Genome analysis of coral dinoflagellate symbionts highlights evolutionary adaptations to a symbiotic lifestyle.</title>
        <authorList>
            <person name="Aranda M."/>
            <person name="Li Y."/>
            <person name="Liew Y.J."/>
            <person name="Baumgarten S."/>
            <person name="Simakov O."/>
            <person name="Wilson M."/>
            <person name="Piel J."/>
            <person name="Ashoor H."/>
            <person name="Bougouffa S."/>
            <person name="Bajic V.B."/>
            <person name="Ryu T."/>
            <person name="Ravasi T."/>
            <person name="Bayer T."/>
            <person name="Micklem G."/>
            <person name="Kim H."/>
            <person name="Bhak J."/>
            <person name="Lajeunesse T.C."/>
            <person name="Voolstra C.R."/>
        </authorList>
    </citation>
    <scope>NUCLEOTIDE SEQUENCE [LARGE SCALE GENOMIC DNA]</scope>
    <source>
        <strain evidence="1 2">CCMP2467</strain>
    </source>
</reference>
<dbReference type="AlphaFoldDB" id="A0A1Q9F354"/>
<accession>A0A1Q9F354</accession>
<dbReference type="OrthoDB" id="437910at2759"/>
<organism evidence="1 2">
    <name type="scientific">Symbiodinium microadriaticum</name>
    <name type="common">Dinoflagellate</name>
    <name type="synonym">Zooxanthella microadriatica</name>
    <dbReference type="NCBI Taxonomy" id="2951"/>
    <lineage>
        <taxon>Eukaryota</taxon>
        <taxon>Sar</taxon>
        <taxon>Alveolata</taxon>
        <taxon>Dinophyceae</taxon>
        <taxon>Suessiales</taxon>
        <taxon>Symbiodiniaceae</taxon>
        <taxon>Symbiodinium</taxon>
    </lineage>
</organism>
<protein>
    <submittedName>
        <fullName evidence="1">Uncharacterized protein</fullName>
    </submittedName>
</protein>
<name>A0A1Q9F354_SYMMI</name>